<sequence length="54" mass="6160">GSAADEFYGVHYDDIFKWDCAIRGPSDSLWEGGLCKIRVELPENYPAAPTIWWL</sequence>
<evidence type="ECO:0000313" key="3">
    <source>
        <dbReference type="EMBL" id="KFD60783.1"/>
    </source>
</evidence>
<dbReference type="Proteomes" id="UP000030758">
    <property type="component" value="Unassembled WGS sequence"/>
</dbReference>
<dbReference type="EMBL" id="KL363219">
    <property type="protein sequence ID" value="KFD53203.1"/>
    <property type="molecule type" value="Genomic_DNA"/>
</dbReference>
<dbReference type="AlphaFoldDB" id="A0A085M7K7"/>
<name>A0A085M7K7_9BILA</name>
<evidence type="ECO:0000259" key="1">
    <source>
        <dbReference type="PROSITE" id="PS50127"/>
    </source>
</evidence>
<accession>A0A085M7K7</accession>
<protein>
    <recommendedName>
        <fullName evidence="1">UBC core domain-containing protein</fullName>
    </recommendedName>
</protein>
<dbReference type="InterPro" id="IPR000608">
    <property type="entry name" value="UBC"/>
</dbReference>
<feature type="non-terminal residue" evidence="2">
    <location>
        <position position="54"/>
    </location>
</feature>
<dbReference type="Pfam" id="PF00179">
    <property type="entry name" value="UQ_con"/>
    <property type="match status" value="1"/>
</dbReference>
<dbReference type="Gene3D" id="3.10.110.10">
    <property type="entry name" value="Ubiquitin Conjugating Enzyme"/>
    <property type="match status" value="1"/>
</dbReference>
<feature type="non-terminal residue" evidence="2">
    <location>
        <position position="1"/>
    </location>
</feature>
<organism evidence="2 4">
    <name type="scientific">Trichuris suis</name>
    <name type="common">pig whipworm</name>
    <dbReference type="NCBI Taxonomy" id="68888"/>
    <lineage>
        <taxon>Eukaryota</taxon>
        <taxon>Metazoa</taxon>
        <taxon>Ecdysozoa</taxon>
        <taxon>Nematoda</taxon>
        <taxon>Enoplea</taxon>
        <taxon>Dorylaimia</taxon>
        <taxon>Trichinellida</taxon>
        <taxon>Trichuridae</taxon>
        <taxon>Trichuris</taxon>
    </lineage>
</organism>
<dbReference type="Proteomes" id="UP000030764">
    <property type="component" value="Unassembled WGS sequence"/>
</dbReference>
<dbReference type="PROSITE" id="PS50127">
    <property type="entry name" value="UBC_2"/>
    <property type="match status" value="1"/>
</dbReference>
<proteinExistence type="predicted"/>
<evidence type="ECO:0000313" key="2">
    <source>
        <dbReference type="EMBL" id="KFD53203.1"/>
    </source>
</evidence>
<reference evidence="2 4" key="1">
    <citation type="journal article" date="2014" name="Nat. Genet.">
        <title>Genome and transcriptome of the porcine whipworm Trichuris suis.</title>
        <authorList>
            <person name="Jex A.R."/>
            <person name="Nejsum P."/>
            <person name="Schwarz E.M."/>
            <person name="Hu L."/>
            <person name="Young N.D."/>
            <person name="Hall R.S."/>
            <person name="Korhonen P.K."/>
            <person name="Liao S."/>
            <person name="Thamsborg S."/>
            <person name="Xia J."/>
            <person name="Xu P."/>
            <person name="Wang S."/>
            <person name="Scheerlinck J.P."/>
            <person name="Hofmann A."/>
            <person name="Sternberg P.W."/>
            <person name="Wang J."/>
            <person name="Gasser R.B."/>
        </authorList>
    </citation>
    <scope>NUCLEOTIDE SEQUENCE [LARGE SCALE GENOMIC DNA]</scope>
    <source>
        <strain evidence="3">DCEP-RM93F</strain>
        <strain evidence="2">DCEP-RM93M</strain>
    </source>
</reference>
<keyword evidence="4" id="KW-1185">Reference proteome</keyword>
<feature type="domain" description="UBC core" evidence="1">
    <location>
        <begin position="1"/>
        <end position="54"/>
    </location>
</feature>
<evidence type="ECO:0000313" key="4">
    <source>
        <dbReference type="Proteomes" id="UP000030764"/>
    </source>
</evidence>
<gene>
    <name evidence="2" type="ORF">M513_05913</name>
    <name evidence="3" type="ORF">M514_05913</name>
</gene>
<dbReference type="EMBL" id="KL367648">
    <property type="protein sequence ID" value="KFD60783.1"/>
    <property type="molecule type" value="Genomic_DNA"/>
</dbReference>
<dbReference type="SUPFAM" id="SSF54495">
    <property type="entry name" value="UBC-like"/>
    <property type="match status" value="1"/>
</dbReference>
<dbReference type="InterPro" id="IPR016135">
    <property type="entry name" value="UBQ-conjugating_enzyme/RWD"/>
</dbReference>